<feature type="transmembrane region" description="Helical" evidence="7">
    <location>
        <begin position="16"/>
        <end position="41"/>
    </location>
</feature>
<comment type="caution">
    <text evidence="9">The sequence shown here is derived from an EMBL/GenBank/DDBJ whole genome shotgun (WGS) entry which is preliminary data.</text>
</comment>
<dbReference type="Pfam" id="PF07690">
    <property type="entry name" value="MFS_1"/>
    <property type="match status" value="1"/>
</dbReference>
<evidence type="ECO:0000256" key="7">
    <source>
        <dbReference type="SAM" id="Phobius"/>
    </source>
</evidence>
<proteinExistence type="predicted"/>
<keyword evidence="4 7" id="KW-0812">Transmembrane</keyword>
<reference evidence="10" key="1">
    <citation type="journal article" date="2019" name="Int. J. Syst. Evol. Microbiol.">
        <title>The Global Catalogue of Microorganisms (GCM) 10K type strain sequencing project: providing services to taxonomists for standard genome sequencing and annotation.</title>
        <authorList>
            <consortium name="The Broad Institute Genomics Platform"/>
            <consortium name="The Broad Institute Genome Sequencing Center for Infectious Disease"/>
            <person name="Wu L."/>
            <person name="Ma J."/>
        </authorList>
    </citation>
    <scope>NUCLEOTIDE SEQUENCE [LARGE SCALE GENOMIC DNA]</scope>
    <source>
        <strain evidence="10">JCM 18303</strain>
    </source>
</reference>
<keyword evidence="10" id="KW-1185">Reference proteome</keyword>
<feature type="transmembrane region" description="Helical" evidence="7">
    <location>
        <begin position="107"/>
        <end position="128"/>
    </location>
</feature>
<feature type="transmembrane region" description="Helical" evidence="7">
    <location>
        <begin position="361"/>
        <end position="387"/>
    </location>
</feature>
<evidence type="ECO:0000256" key="3">
    <source>
        <dbReference type="ARBA" id="ARBA00022475"/>
    </source>
</evidence>
<evidence type="ECO:0000313" key="9">
    <source>
        <dbReference type="EMBL" id="GAA5170474.1"/>
    </source>
</evidence>
<dbReference type="InterPro" id="IPR020846">
    <property type="entry name" value="MFS_dom"/>
</dbReference>
<name>A0ABP9R1Q7_9PSEU</name>
<evidence type="ECO:0000256" key="4">
    <source>
        <dbReference type="ARBA" id="ARBA00022692"/>
    </source>
</evidence>
<feature type="transmembrane region" description="Helical" evidence="7">
    <location>
        <begin position="335"/>
        <end position="355"/>
    </location>
</feature>
<feature type="transmembrane region" description="Helical" evidence="7">
    <location>
        <begin position="274"/>
        <end position="295"/>
    </location>
</feature>
<feature type="transmembrane region" description="Helical" evidence="7">
    <location>
        <begin position="233"/>
        <end position="253"/>
    </location>
</feature>
<evidence type="ECO:0000256" key="1">
    <source>
        <dbReference type="ARBA" id="ARBA00004651"/>
    </source>
</evidence>
<dbReference type="InterPro" id="IPR036259">
    <property type="entry name" value="MFS_trans_sf"/>
</dbReference>
<feature type="domain" description="Major facilitator superfamily (MFS) profile" evidence="8">
    <location>
        <begin position="16"/>
        <end position="457"/>
    </location>
</feature>
<dbReference type="Gene3D" id="1.20.1250.20">
    <property type="entry name" value="MFS general substrate transporter like domains"/>
    <property type="match status" value="1"/>
</dbReference>
<evidence type="ECO:0000259" key="8">
    <source>
        <dbReference type="PROSITE" id="PS50850"/>
    </source>
</evidence>
<feature type="transmembrane region" description="Helical" evidence="7">
    <location>
        <begin position="307"/>
        <end position="328"/>
    </location>
</feature>
<feature type="transmembrane region" description="Helical" evidence="7">
    <location>
        <begin position="399"/>
        <end position="422"/>
    </location>
</feature>
<dbReference type="EMBL" id="BAABJP010000044">
    <property type="protein sequence ID" value="GAA5170474.1"/>
    <property type="molecule type" value="Genomic_DNA"/>
</dbReference>
<comment type="subcellular location">
    <subcellularLocation>
        <location evidence="1">Cell membrane</location>
        <topology evidence="1">Multi-pass membrane protein</topology>
    </subcellularLocation>
</comment>
<gene>
    <name evidence="9" type="ORF">GCM10023321_67620</name>
</gene>
<feature type="transmembrane region" description="Helical" evidence="7">
    <location>
        <begin position="202"/>
        <end position="221"/>
    </location>
</feature>
<keyword evidence="5 7" id="KW-1133">Transmembrane helix</keyword>
<feature type="transmembrane region" description="Helical" evidence="7">
    <location>
        <begin position="434"/>
        <end position="453"/>
    </location>
</feature>
<protein>
    <submittedName>
        <fullName evidence="9">MFS transporter</fullName>
    </submittedName>
</protein>
<feature type="transmembrane region" description="Helical" evidence="7">
    <location>
        <begin position="168"/>
        <end position="190"/>
    </location>
</feature>
<dbReference type="Proteomes" id="UP001428817">
    <property type="component" value="Unassembled WGS sequence"/>
</dbReference>
<accession>A0ABP9R1Q7</accession>
<feature type="transmembrane region" description="Helical" evidence="7">
    <location>
        <begin position="140"/>
        <end position="162"/>
    </location>
</feature>
<dbReference type="Gene3D" id="1.20.1720.10">
    <property type="entry name" value="Multidrug resistance protein D"/>
    <property type="match status" value="1"/>
</dbReference>
<dbReference type="PROSITE" id="PS50850">
    <property type="entry name" value="MFS"/>
    <property type="match status" value="1"/>
</dbReference>
<sequence length="463" mass="47756">MEIDTRAGLDARQRNTALLVAGCFFMEMLDGTIVTTAAPALGASLGVAPTAVGLVITAYLLTLAVFIPLSGWLTARFGPRRVFLTAIALFTLASVGCAASTNLTELVALRVLQGLGGALMVPVGRLVVLARTAKPDIPRVISYIVWPGLLAPVVAPVLGGVITTYWSWHWLFLINIPLGALAFAVAWRLVRDDRAGAAVPPLDWAGVALTCLGLGGLTYAAHLVSESVGGWPAVAATGAGSLALLGLAARHLLRTEHPLLDLRALRVATLRASVVGGSLYWIVVGAVPFLLTLMFQDAFGWSPVRSGAVVLFVFVGNIAIKPATTYLLNRFGLRALLIGSTAAMTATVAGCGFLTGATPLAVIAAVVLASGVARSVGLTGYTTIAFADIPPAHMRQANTLSATATQVATGLGVAAATVALRIGELVPGDAYRVAFLLLSLVTVAAMVGALRLGRTAGDAVRTR</sequence>
<organism evidence="9 10">
    <name type="scientific">Pseudonocardia eucalypti</name>
    <dbReference type="NCBI Taxonomy" id="648755"/>
    <lineage>
        <taxon>Bacteria</taxon>
        <taxon>Bacillati</taxon>
        <taxon>Actinomycetota</taxon>
        <taxon>Actinomycetes</taxon>
        <taxon>Pseudonocardiales</taxon>
        <taxon>Pseudonocardiaceae</taxon>
        <taxon>Pseudonocardia</taxon>
    </lineage>
</organism>
<feature type="transmembrane region" description="Helical" evidence="7">
    <location>
        <begin position="82"/>
        <end position="101"/>
    </location>
</feature>
<dbReference type="RefSeq" id="WP_345703361.1">
    <property type="nucleotide sequence ID" value="NZ_BAABJP010000044.1"/>
</dbReference>
<dbReference type="InterPro" id="IPR011701">
    <property type="entry name" value="MFS"/>
</dbReference>
<evidence type="ECO:0000256" key="5">
    <source>
        <dbReference type="ARBA" id="ARBA00022989"/>
    </source>
</evidence>
<keyword evidence="2" id="KW-0813">Transport</keyword>
<dbReference type="PANTHER" id="PTHR42718">
    <property type="entry name" value="MAJOR FACILITATOR SUPERFAMILY MULTIDRUG TRANSPORTER MFSC"/>
    <property type="match status" value="1"/>
</dbReference>
<evidence type="ECO:0000256" key="2">
    <source>
        <dbReference type="ARBA" id="ARBA00022448"/>
    </source>
</evidence>
<feature type="transmembrane region" description="Helical" evidence="7">
    <location>
        <begin position="47"/>
        <end position="70"/>
    </location>
</feature>
<dbReference type="SUPFAM" id="SSF103473">
    <property type="entry name" value="MFS general substrate transporter"/>
    <property type="match status" value="1"/>
</dbReference>
<dbReference type="PANTHER" id="PTHR42718:SF46">
    <property type="entry name" value="BLR6921 PROTEIN"/>
    <property type="match status" value="1"/>
</dbReference>
<keyword evidence="3" id="KW-1003">Cell membrane</keyword>
<evidence type="ECO:0000256" key="6">
    <source>
        <dbReference type="ARBA" id="ARBA00023136"/>
    </source>
</evidence>
<keyword evidence="6 7" id="KW-0472">Membrane</keyword>
<evidence type="ECO:0000313" key="10">
    <source>
        <dbReference type="Proteomes" id="UP001428817"/>
    </source>
</evidence>